<dbReference type="AlphaFoldDB" id="I0KCR4"/>
<organism evidence="1 2">
    <name type="scientific">Fibrella aestuarina BUZ 2</name>
    <dbReference type="NCBI Taxonomy" id="1166018"/>
    <lineage>
        <taxon>Bacteria</taxon>
        <taxon>Pseudomonadati</taxon>
        <taxon>Bacteroidota</taxon>
        <taxon>Cytophagia</taxon>
        <taxon>Cytophagales</taxon>
        <taxon>Spirosomataceae</taxon>
        <taxon>Fibrella</taxon>
    </lineage>
</organism>
<dbReference type="Proteomes" id="UP000011058">
    <property type="component" value="Chromosome"/>
</dbReference>
<dbReference type="KEGG" id="fae:FAES_3911"/>
<evidence type="ECO:0000313" key="2">
    <source>
        <dbReference type="Proteomes" id="UP000011058"/>
    </source>
</evidence>
<accession>I0KCR4</accession>
<dbReference type="RefSeq" id="WP_015333016.1">
    <property type="nucleotide sequence ID" value="NC_020054.1"/>
</dbReference>
<dbReference type="EMBL" id="HE796683">
    <property type="protein sequence ID" value="CCH01917.1"/>
    <property type="molecule type" value="Genomic_DNA"/>
</dbReference>
<dbReference type="HOGENOM" id="CLU_1756092_0_0_10"/>
<name>I0KCR4_9BACT</name>
<dbReference type="OrthoDB" id="9915846at2"/>
<proteinExistence type="predicted"/>
<reference evidence="1 2" key="1">
    <citation type="journal article" date="2012" name="J. Bacteriol.">
        <title>Genome Sequence of Fibrella aestuarina BUZ 2T, a Filamentous Marine Bacterium.</title>
        <authorList>
            <person name="Filippini M."/>
            <person name="Qi W."/>
            <person name="Blom J."/>
            <person name="Goesmann A."/>
            <person name="Smits T.H."/>
            <person name="Bagheri H.C."/>
        </authorList>
    </citation>
    <scope>NUCLEOTIDE SEQUENCE [LARGE SCALE GENOMIC DNA]</scope>
    <source>
        <strain evidence="2">BUZ 2T</strain>
    </source>
</reference>
<gene>
    <name evidence="1" type="ORF">FAES_3911</name>
</gene>
<keyword evidence="2" id="KW-1185">Reference proteome</keyword>
<dbReference type="STRING" id="1166018.FAES_3911"/>
<evidence type="ECO:0000313" key="1">
    <source>
        <dbReference type="EMBL" id="CCH01917.1"/>
    </source>
</evidence>
<sequence>MEESLVGRGNALKQLPPIPAQMGFLAPEVIAYFQELSGIVVAVQQELLDMKVLTVGGADGTLSRYQAMEFLGLKHAKFNLIKEQLTKAGSPGRPRYTLQSCMAWLQQKKPISQVDMARRLDHALLAGNKESQRASLRRPQPHAVFSAQ</sequence>
<protein>
    <submittedName>
        <fullName evidence="1">Uncharacterized protein</fullName>
    </submittedName>
</protein>